<dbReference type="GO" id="GO:0006637">
    <property type="term" value="P:acyl-CoA metabolic process"/>
    <property type="evidence" value="ECO:0007669"/>
    <property type="project" value="TreeGrafter"/>
</dbReference>
<dbReference type="Proteomes" id="UP000694018">
    <property type="component" value="Chromosome"/>
</dbReference>
<name>A0A8F5BQ66_SACSH</name>
<feature type="domain" description="AMP-dependent synthetase/ligase" evidence="6">
    <location>
        <begin position="43"/>
        <end position="125"/>
    </location>
</feature>
<comment type="similarity">
    <text evidence="1">Belongs to the ATP-dependent AMP-binding enzyme family.</text>
</comment>
<evidence type="ECO:0000313" key="7">
    <source>
        <dbReference type="EMBL" id="QXJ29412.1"/>
    </source>
</evidence>
<protein>
    <recommendedName>
        <fullName evidence="6">AMP-dependent synthetase/ligase domain-containing protein</fullName>
    </recommendedName>
</protein>
<dbReference type="AlphaFoldDB" id="A0A8F5BQ66"/>
<gene>
    <name evidence="7" type="ORF">J5U23_02281</name>
</gene>
<dbReference type="GO" id="GO:0004321">
    <property type="term" value="F:fatty-acyl-CoA synthase activity"/>
    <property type="evidence" value="ECO:0007669"/>
    <property type="project" value="TreeGrafter"/>
</dbReference>
<dbReference type="InterPro" id="IPR000873">
    <property type="entry name" value="AMP-dep_synth/lig_dom"/>
</dbReference>
<keyword evidence="5" id="KW-1133">Transmembrane helix</keyword>
<dbReference type="KEGG" id="sshi:J5U23_02281"/>
<reference evidence="7" key="1">
    <citation type="journal article" date="2021" name="Environ. Microbiol.">
        <title>New insights into the diversity and evolution of the archaeal mobilome from three complete genomes of Saccharolobus shibatae.</title>
        <authorList>
            <person name="Medvedeva S."/>
            <person name="Brandt D."/>
            <person name="Cvirkaite-Krupovic V."/>
            <person name="Liu Y."/>
            <person name="Severinov K."/>
            <person name="Ishino S."/>
            <person name="Ishino Y."/>
            <person name="Prangishvili D."/>
            <person name="Kalinowski J."/>
            <person name="Krupovic M."/>
        </authorList>
    </citation>
    <scope>NUCLEOTIDE SEQUENCE</scope>
    <source>
        <strain evidence="7">B12</strain>
    </source>
</reference>
<keyword evidence="5" id="KW-0812">Transmembrane</keyword>
<evidence type="ECO:0000313" key="8">
    <source>
        <dbReference type="Proteomes" id="UP000694018"/>
    </source>
</evidence>
<evidence type="ECO:0000256" key="5">
    <source>
        <dbReference type="SAM" id="Phobius"/>
    </source>
</evidence>
<organism evidence="7 8">
    <name type="scientific">Saccharolobus shibatae (strain ATCC 51178 / DSM 5389 / JCM 8931 / NBRC 15437 / B12)</name>
    <name type="common">Sulfolobus shibatae</name>
    <dbReference type="NCBI Taxonomy" id="523848"/>
    <lineage>
        <taxon>Archaea</taxon>
        <taxon>Thermoproteota</taxon>
        <taxon>Thermoprotei</taxon>
        <taxon>Sulfolobales</taxon>
        <taxon>Sulfolobaceae</taxon>
        <taxon>Saccharolobus</taxon>
    </lineage>
</organism>
<evidence type="ECO:0000259" key="6">
    <source>
        <dbReference type="Pfam" id="PF00501"/>
    </source>
</evidence>
<dbReference type="GO" id="GO:0015645">
    <property type="term" value="F:fatty acid ligase activity"/>
    <property type="evidence" value="ECO:0007669"/>
    <property type="project" value="TreeGrafter"/>
</dbReference>
<dbReference type="InterPro" id="IPR051087">
    <property type="entry name" value="Mitochondrial_ACSM"/>
</dbReference>
<proteinExistence type="inferred from homology"/>
<keyword evidence="2" id="KW-0436">Ligase</keyword>
<dbReference type="PANTHER" id="PTHR43605">
    <property type="entry name" value="ACYL-COENZYME A SYNTHETASE"/>
    <property type="match status" value="1"/>
</dbReference>
<dbReference type="GO" id="GO:0005524">
    <property type="term" value="F:ATP binding"/>
    <property type="evidence" value="ECO:0007669"/>
    <property type="project" value="UniProtKB-KW"/>
</dbReference>
<keyword evidence="5" id="KW-0472">Membrane</keyword>
<feature type="transmembrane region" description="Helical" evidence="5">
    <location>
        <begin position="87"/>
        <end position="112"/>
    </location>
</feature>
<dbReference type="Pfam" id="PF00501">
    <property type="entry name" value="AMP-binding"/>
    <property type="match status" value="1"/>
</dbReference>
<dbReference type="PANTHER" id="PTHR43605:SF10">
    <property type="entry name" value="ACYL-COA SYNTHETASE MEDIUM CHAIN FAMILY MEMBER 3"/>
    <property type="match status" value="1"/>
</dbReference>
<keyword evidence="4" id="KW-0067">ATP-binding</keyword>
<accession>A0A8F5BQ66</accession>
<dbReference type="Gene3D" id="3.40.50.12780">
    <property type="entry name" value="N-terminal domain of ligase-like"/>
    <property type="match status" value="1"/>
</dbReference>
<dbReference type="EMBL" id="CP077717">
    <property type="protein sequence ID" value="QXJ29412.1"/>
    <property type="molecule type" value="Genomic_DNA"/>
</dbReference>
<dbReference type="InterPro" id="IPR042099">
    <property type="entry name" value="ANL_N_sf"/>
</dbReference>
<evidence type="ECO:0000256" key="3">
    <source>
        <dbReference type="ARBA" id="ARBA00022741"/>
    </source>
</evidence>
<evidence type="ECO:0000256" key="1">
    <source>
        <dbReference type="ARBA" id="ARBA00006432"/>
    </source>
</evidence>
<keyword evidence="3" id="KW-0547">Nucleotide-binding</keyword>
<evidence type="ECO:0000256" key="2">
    <source>
        <dbReference type="ARBA" id="ARBA00022598"/>
    </source>
</evidence>
<dbReference type="SUPFAM" id="SSF56801">
    <property type="entry name" value="Acetyl-CoA synthetase-like"/>
    <property type="match status" value="1"/>
</dbReference>
<dbReference type="GO" id="GO:0006633">
    <property type="term" value="P:fatty acid biosynthetic process"/>
    <property type="evidence" value="ECO:0007669"/>
    <property type="project" value="TreeGrafter"/>
</dbReference>
<sequence>MKYEELVKNFSWNEVKNYFGNDFRDKLIRDNSDIAVLRVDSKWDKESLSYSQLKDKAQRLSTFLRHEFKVKKGDVVACLASKKIEQVIYLISSWMLGAIYEPLFTAFGSAAIEMRTRDRKPKVILA</sequence>
<evidence type="ECO:0000256" key="4">
    <source>
        <dbReference type="ARBA" id="ARBA00022840"/>
    </source>
</evidence>